<organism evidence="1 2">
    <name type="scientific">Nonomuraea mesophila</name>
    <dbReference type="NCBI Taxonomy" id="2530382"/>
    <lineage>
        <taxon>Bacteria</taxon>
        <taxon>Bacillati</taxon>
        <taxon>Actinomycetota</taxon>
        <taxon>Actinomycetes</taxon>
        <taxon>Streptosporangiales</taxon>
        <taxon>Streptosporangiaceae</taxon>
        <taxon>Nonomuraea</taxon>
    </lineage>
</organism>
<comment type="caution">
    <text evidence="1">The sequence shown here is derived from an EMBL/GenBank/DDBJ whole genome shotgun (WGS) entry which is preliminary data.</text>
</comment>
<protein>
    <submittedName>
        <fullName evidence="1">Uncharacterized protein</fullName>
    </submittedName>
</protein>
<dbReference type="Proteomes" id="UP000295136">
    <property type="component" value="Unassembled WGS sequence"/>
</dbReference>
<accession>A0A4R5E6D6</accession>
<keyword evidence="2" id="KW-1185">Reference proteome</keyword>
<evidence type="ECO:0000313" key="2">
    <source>
        <dbReference type="Proteomes" id="UP000295136"/>
    </source>
</evidence>
<sequence length="97" mass="10522">MGLDVLAKARIRVIPGDTPTRTHSRRHLPLNLQKQDHAKIDSYTTSVDVTGAGFHGLCGARFALRVPTYGTHHITGRPDGNSAGIFLFTGARNDDIT</sequence>
<proteinExistence type="predicted"/>
<dbReference type="RefSeq" id="WP_132640845.1">
    <property type="nucleotide sequence ID" value="NZ_SMLD01000239.1"/>
</dbReference>
<reference evidence="1 2" key="1">
    <citation type="submission" date="2019-03" db="EMBL/GenBank/DDBJ databases">
        <title>Draft genome sequences of novel Actinobacteria.</title>
        <authorList>
            <person name="Sahin N."/>
            <person name="Ay H."/>
            <person name="Saygin H."/>
        </authorList>
    </citation>
    <scope>NUCLEOTIDE SEQUENCE [LARGE SCALE GENOMIC DNA]</scope>
    <source>
        <strain evidence="1 2">6K102</strain>
    </source>
</reference>
<dbReference type="AlphaFoldDB" id="A0A4R5E6D6"/>
<name>A0A4R5E6D6_9ACTN</name>
<gene>
    <name evidence="1" type="ORF">E1295_44505</name>
</gene>
<dbReference type="EMBL" id="SMLD01000239">
    <property type="protein sequence ID" value="TDE26378.1"/>
    <property type="molecule type" value="Genomic_DNA"/>
</dbReference>
<evidence type="ECO:0000313" key="1">
    <source>
        <dbReference type="EMBL" id="TDE26378.1"/>
    </source>
</evidence>